<dbReference type="GO" id="GO:0017040">
    <property type="term" value="F:N-acylsphingosine amidohydrolase activity"/>
    <property type="evidence" value="ECO:0007669"/>
    <property type="project" value="UniProtKB-UniRule"/>
</dbReference>
<dbReference type="AlphaFoldDB" id="A0A4V3JRL3"/>
<proteinExistence type="inferred from homology"/>
<comment type="similarity">
    <text evidence="1 4">Belongs to the neutral ceramidase family.</text>
</comment>
<feature type="domain" description="Neutral/alkaline non-lysosomal ceramidase N-terminal" evidence="6">
    <location>
        <begin position="36"/>
        <end position="515"/>
    </location>
</feature>
<name>A0A4V3JRL3_9LEPT</name>
<feature type="domain" description="Neutral/alkaline non-lysosomal ceramidase C-terminal" evidence="7">
    <location>
        <begin position="519"/>
        <end position="674"/>
    </location>
</feature>
<gene>
    <name evidence="8" type="ORF">EHQ64_13290</name>
</gene>
<feature type="binding site" evidence="3">
    <location>
        <position position="451"/>
    </location>
    <ligand>
        <name>Zn(2+)</name>
        <dbReference type="ChEBI" id="CHEBI:29105"/>
    </ligand>
</feature>
<feature type="binding site" evidence="3">
    <location>
        <position position="128"/>
    </location>
    <ligand>
        <name>Zn(2+)</name>
        <dbReference type="ChEBI" id="CHEBI:29105"/>
    </ligand>
</feature>
<keyword evidence="3" id="KW-0479">Metal-binding</keyword>
<dbReference type="Pfam" id="PF17048">
    <property type="entry name" value="Ceramidse_alk_C"/>
    <property type="match status" value="1"/>
</dbReference>
<keyword evidence="9" id="KW-1185">Reference proteome</keyword>
<reference evidence="8" key="1">
    <citation type="journal article" date="2019" name="PLoS Negl. Trop. Dis.">
        <title>Revisiting the worldwide diversity of Leptospira species in the environment.</title>
        <authorList>
            <person name="Vincent A.T."/>
            <person name="Schiettekatte O."/>
            <person name="Bourhy P."/>
            <person name="Veyrier F.J."/>
            <person name="Picardeau M."/>
        </authorList>
    </citation>
    <scope>NUCLEOTIDE SEQUENCE [LARGE SCALE GENOMIC DNA]</scope>
    <source>
        <strain evidence="8">201702455</strain>
    </source>
</reference>
<dbReference type="PANTHER" id="PTHR12670:SF1">
    <property type="entry name" value="NEUTRAL CERAMIDASE"/>
    <property type="match status" value="1"/>
</dbReference>
<feature type="binding site" evidence="3">
    <location>
        <position position="236"/>
    </location>
    <ligand>
        <name>Zn(2+)</name>
        <dbReference type="ChEBI" id="CHEBI:29105"/>
    </ligand>
</feature>
<evidence type="ECO:0000256" key="5">
    <source>
        <dbReference type="SAM" id="SignalP"/>
    </source>
</evidence>
<dbReference type="GO" id="GO:0046514">
    <property type="term" value="P:ceramide catabolic process"/>
    <property type="evidence" value="ECO:0007669"/>
    <property type="project" value="InterPro"/>
</dbReference>
<sequence length="676" mass="75584">MKKFSSIIVSLSILILFGLEPAFSGTAKPQLKDFNFEAGMSKADITGPSIGIMFWGYAQEGQKGEGIHLRQFARALVLKDKKSGKILAYVTAELGGVPHEVQRDVVARLQKEVDPNFNLANVLLNASHTHSAPAGFFHYIKNSIYTTKFFPEYYNVIVNGIVQSVKEAYSKKEPAQLLIGTTNVEGAGVNRSVTAYEANPKEERNKYGSNTDTTMIQLVVNTRRGAIGLVNWYGVHTTSMTFDNHLVSTDNKGYAAYLSESEASKKGQKDFVAIYAQANEGDVTPNLNLNNTGPGKDMFESTKIIGERQYLASNQILNSDKLRALPSGLQFTQSFIDMPNSIVRKEFSETGKDERTCLSAYGYALAAGSTEEGGGHWLFHEGMTVNDRKFYIDWLAARLLQAPTDELRECQKPKAILFPMGETKPDPSLSQILPLGIAIIGDFALIVSPNEVTTMSSRRMKSTIKKVLGDKIQEIALSGLTNDFAGYITTKEEYSTQQYEGGHTLHGPFSLDLFRQEYDRLAKDLLQNQTSKQGIAPKDLSASVEHSEVPRTSKINSFEPKVKTENENKVKIGDLVHCEVSTVNPNVSYPKQKSYFDVEKKEGDNWITVYTDSDWSTKFYYKKSFLPLFEDKMDLVWQTEKTDLPGVYRLKHSSFYINKEGKEVPFSIHCPEFELK</sequence>
<dbReference type="EMBL" id="RQGF01000028">
    <property type="protein sequence ID" value="TGL60782.1"/>
    <property type="molecule type" value="Genomic_DNA"/>
</dbReference>
<keyword evidence="4" id="KW-0443">Lipid metabolism</keyword>
<dbReference type="InterPro" id="IPR031331">
    <property type="entry name" value="NEUT/ALK_ceramidase_C"/>
</dbReference>
<comment type="caution">
    <text evidence="8">The sequence shown here is derived from an EMBL/GenBank/DDBJ whole genome shotgun (WGS) entry which is preliminary data.</text>
</comment>
<dbReference type="EC" id="3.5.1.23" evidence="4"/>
<comment type="cofactor">
    <cofactor evidence="3">
        <name>Zn(2+)</name>
        <dbReference type="ChEBI" id="CHEBI:29105"/>
    </cofactor>
    <text evidence="3">Binds 1 zinc ion per subunit.</text>
</comment>
<dbReference type="RefSeq" id="WP_135649964.1">
    <property type="nucleotide sequence ID" value="NZ_RQGF01000028.1"/>
</dbReference>
<evidence type="ECO:0000256" key="2">
    <source>
        <dbReference type="ARBA" id="ARBA00022801"/>
    </source>
</evidence>
<dbReference type="Pfam" id="PF04734">
    <property type="entry name" value="Ceramidase_alk"/>
    <property type="match status" value="1"/>
</dbReference>
<evidence type="ECO:0000256" key="4">
    <source>
        <dbReference type="RuleBase" id="RU366019"/>
    </source>
</evidence>
<evidence type="ECO:0000256" key="3">
    <source>
        <dbReference type="PIRSR" id="PIRSR606823-2"/>
    </source>
</evidence>
<dbReference type="InterPro" id="IPR038445">
    <property type="entry name" value="NCDase_C_sf"/>
</dbReference>
<dbReference type="PANTHER" id="PTHR12670">
    <property type="entry name" value="CERAMIDASE"/>
    <property type="match status" value="1"/>
</dbReference>
<dbReference type="InterPro" id="IPR031329">
    <property type="entry name" value="NEUT/ALK_ceramidase_N"/>
</dbReference>
<feature type="chain" id="PRO_5020358831" description="Neutral ceramidase" evidence="5">
    <location>
        <begin position="25"/>
        <end position="676"/>
    </location>
</feature>
<dbReference type="GO" id="GO:0046872">
    <property type="term" value="F:metal ion binding"/>
    <property type="evidence" value="ECO:0007669"/>
    <property type="project" value="UniProtKB-KW"/>
</dbReference>
<keyword evidence="4" id="KW-0746">Sphingolipid metabolism</keyword>
<dbReference type="Proteomes" id="UP000297762">
    <property type="component" value="Unassembled WGS sequence"/>
</dbReference>
<feature type="binding site" evidence="3">
    <location>
        <position position="487"/>
    </location>
    <ligand>
        <name>Zn(2+)</name>
        <dbReference type="ChEBI" id="CHEBI:29105"/>
    </ligand>
</feature>
<dbReference type="GO" id="GO:0042759">
    <property type="term" value="P:long-chain fatty acid biosynthetic process"/>
    <property type="evidence" value="ECO:0007669"/>
    <property type="project" value="TreeGrafter"/>
</dbReference>
<dbReference type="InterPro" id="IPR006823">
    <property type="entry name" value="Ceramidase_alk"/>
</dbReference>
<keyword evidence="3" id="KW-0862">Zinc</keyword>
<evidence type="ECO:0000259" key="7">
    <source>
        <dbReference type="Pfam" id="PF17048"/>
    </source>
</evidence>
<accession>A0A4V3JRL3</accession>
<dbReference type="GO" id="GO:0016020">
    <property type="term" value="C:membrane"/>
    <property type="evidence" value="ECO:0007669"/>
    <property type="project" value="GOC"/>
</dbReference>
<keyword evidence="2 4" id="KW-0378">Hydrolase</keyword>
<dbReference type="GO" id="GO:0005576">
    <property type="term" value="C:extracellular region"/>
    <property type="evidence" value="ECO:0007669"/>
    <property type="project" value="TreeGrafter"/>
</dbReference>
<dbReference type="GO" id="GO:0046512">
    <property type="term" value="P:sphingosine biosynthetic process"/>
    <property type="evidence" value="ECO:0007669"/>
    <property type="project" value="TreeGrafter"/>
</dbReference>
<organism evidence="8 9">
    <name type="scientific">Leptospira sarikeiensis</name>
    <dbReference type="NCBI Taxonomy" id="2484943"/>
    <lineage>
        <taxon>Bacteria</taxon>
        <taxon>Pseudomonadati</taxon>
        <taxon>Spirochaetota</taxon>
        <taxon>Spirochaetia</taxon>
        <taxon>Leptospirales</taxon>
        <taxon>Leptospiraceae</taxon>
        <taxon>Leptospira</taxon>
    </lineage>
</organism>
<evidence type="ECO:0000256" key="1">
    <source>
        <dbReference type="ARBA" id="ARBA00009835"/>
    </source>
</evidence>
<evidence type="ECO:0000259" key="6">
    <source>
        <dbReference type="Pfam" id="PF04734"/>
    </source>
</evidence>
<comment type="catalytic activity">
    <reaction evidence="4">
        <text>an N-acylsphing-4-enine + H2O = sphing-4-enine + a fatty acid</text>
        <dbReference type="Rhea" id="RHEA:20856"/>
        <dbReference type="ChEBI" id="CHEBI:15377"/>
        <dbReference type="ChEBI" id="CHEBI:28868"/>
        <dbReference type="ChEBI" id="CHEBI:52639"/>
        <dbReference type="ChEBI" id="CHEBI:57756"/>
        <dbReference type="EC" id="3.5.1.23"/>
    </reaction>
</comment>
<feature type="signal peptide" evidence="5">
    <location>
        <begin position="1"/>
        <end position="24"/>
    </location>
</feature>
<evidence type="ECO:0000313" key="9">
    <source>
        <dbReference type="Proteomes" id="UP000297762"/>
    </source>
</evidence>
<protein>
    <recommendedName>
        <fullName evidence="4">Neutral ceramidase</fullName>
        <ecNumber evidence="4">3.5.1.23</ecNumber>
    </recommendedName>
</protein>
<keyword evidence="5" id="KW-0732">Signal</keyword>
<evidence type="ECO:0000313" key="8">
    <source>
        <dbReference type="EMBL" id="TGL60782.1"/>
    </source>
</evidence>
<dbReference type="OrthoDB" id="6899210at2"/>
<dbReference type="Gene3D" id="2.60.40.2300">
    <property type="entry name" value="Neutral/alkaline non-lysosomal ceramidase, C-terminal domain"/>
    <property type="match status" value="1"/>
</dbReference>